<evidence type="ECO:0000313" key="3">
    <source>
        <dbReference type="Proteomes" id="UP000006903"/>
    </source>
</evidence>
<keyword evidence="1" id="KW-1133">Transmembrane helix</keyword>
<keyword evidence="1" id="KW-0472">Membrane</keyword>
<sequence length="281" mass="31838">MNPVFETVSKEISILVNRLRDLKVPEYRISRIEEMIKALNSTRTPQIVARDLFNTYAGFISLVKELESGLDKGVDELEIYVFLDKIEEKLAEFINITRKSYVREKIQLSLPLLMTTISFALFILIDPVIPDIISLGFSILGMTIFYFNSTLGLLSVVANIVLNIMLSLYLNELRLDILFLEVIIAFSAVLHIYIIRESSSVGYIDQVVKSLKAVDTLVASYIKPMDVSAVASLLSTIQSHYSTDKIAELFRYKAVVMLMNGYSIEEVEKSLFRASPEKQIT</sequence>
<name>B8D377_DESA1</name>
<keyword evidence="1" id="KW-0812">Transmembrane</keyword>
<dbReference type="Proteomes" id="UP000006903">
    <property type="component" value="Chromosome"/>
</dbReference>
<dbReference type="RefSeq" id="WP_012607690.1">
    <property type="nucleotide sequence ID" value="NC_011766.1"/>
</dbReference>
<feature type="transmembrane region" description="Helical" evidence="1">
    <location>
        <begin position="145"/>
        <end position="170"/>
    </location>
</feature>
<evidence type="ECO:0000256" key="1">
    <source>
        <dbReference type="SAM" id="Phobius"/>
    </source>
</evidence>
<accession>B8D377</accession>
<proteinExistence type="predicted"/>
<dbReference type="AlphaFoldDB" id="B8D377"/>
<dbReference type="HOGENOM" id="CLU_1017815_0_0_2"/>
<protein>
    <submittedName>
        <fullName evidence="2">Uncharacterized protein</fullName>
    </submittedName>
</protein>
<dbReference type="eggNOG" id="arCOG10425">
    <property type="taxonomic scope" value="Archaea"/>
</dbReference>
<organism evidence="2 3">
    <name type="scientific">Desulfurococcus amylolyticus (strain DSM 18924 / JCM 16383 / VKM B-2413 / 1221n)</name>
    <name type="common">Desulfurococcus kamchatkensis</name>
    <dbReference type="NCBI Taxonomy" id="490899"/>
    <lineage>
        <taxon>Archaea</taxon>
        <taxon>Thermoproteota</taxon>
        <taxon>Thermoprotei</taxon>
        <taxon>Desulfurococcales</taxon>
        <taxon>Desulfurococcaceae</taxon>
        <taxon>Desulfurococcus</taxon>
    </lineage>
</organism>
<evidence type="ECO:0000313" key="2">
    <source>
        <dbReference type="EMBL" id="ACL10348.1"/>
    </source>
</evidence>
<gene>
    <name evidence="2" type="ordered locus">DKAM_0019</name>
</gene>
<feature type="transmembrane region" description="Helical" evidence="1">
    <location>
        <begin position="108"/>
        <end position="125"/>
    </location>
</feature>
<dbReference type="EMBL" id="CP001140">
    <property type="protein sequence ID" value="ACL10348.1"/>
    <property type="molecule type" value="Genomic_DNA"/>
</dbReference>
<feature type="transmembrane region" description="Helical" evidence="1">
    <location>
        <begin position="177"/>
        <end position="195"/>
    </location>
</feature>
<dbReference type="GeneID" id="7170357"/>
<reference evidence="2 3" key="1">
    <citation type="journal article" date="2009" name="J. Bacteriol.">
        <title>Complete genome sequence of the anaerobic, protein-degrading hyperthermophilic crenarchaeon Desulfurococcus kamchatkensis.</title>
        <authorList>
            <person name="Ravin N.V."/>
            <person name="Mardanov A.V."/>
            <person name="Beletsky A.V."/>
            <person name="Kublanov I.V."/>
            <person name="Kolganova T.V."/>
            <person name="Lebedinsky A.V."/>
            <person name="Chernyh N.A."/>
            <person name="Bonch-Osmolovskaya E.A."/>
            <person name="Skryabin K.G."/>
        </authorList>
    </citation>
    <scope>NUCLEOTIDE SEQUENCE [LARGE SCALE GENOMIC DNA]</scope>
    <source>
        <strain evidence="3">DSM 18924 / JCM 16383 / VKM B-2413 / 1221n</strain>
    </source>
</reference>
<dbReference type="KEGG" id="dka:DKAM_0019"/>